<dbReference type="EMBL" id="JBFSHR010000003">
    <property type="protein sequence ID" value="MEX6428500.1"/>
    <property type="molecule type" value="Genomic_DNA"/>
</dbReference>
<dbReference type="NCBIfam" id="TIGR01066">
    <property type="entry name" value="rplM_bact"/>
    <property type="match status" value="1"/>
</dbReference>
<dbReference type="PANTHER" id="PTHR11545">
    <property type="entry name" value="RIBOSOMAL PROTEIN L13"/>
    <property type="match status" value="1"/>
</dbReference>
<evidence type="ECO:0000256" key="3">
    <source>
        <dbReference type="ARBA" id="ARBA00023274"/>
    </source>
</evidence>
<evidence type="ECO:0000256" key="4">
    <source>
        <dbReference type="HAMAP-Rule" id="MF_01366"/>
    </source>
</evidence>
<dbReference type="PROSITE" id="PS00783">
    <property type="entry name" value="RIBOSOMAL_L13"/>
    <property type="match status" value="1"/>
</dbReference>
<evidence type="ECO:0000256" key="6">
    <source>
        <dbReference type="RuleBase" id="RU003878"/>
    </source>
</evidence>
<evidence type="ECO:0000256" key="5">
    <source>
        <dbReference type="RuleBase" id="RU003877"/>
    </source>
</evidence>
<dbReference type="SUPFAM" id="SSF52161">
    <property type="entry name" value="Ribosomal protein L13"/>
    <property type="match status" value="1"/>
</dbReference>
<dbReference type="HAMAP" id="MF_01366">
    <property type="entry name" value="Ribosomal_uL13"/>
    <property type="match status" value="1"/>
</dbReference>
<organism evidence="8 9">
    <name type="scientific">Ferrimicrobium acidiphilum</name>
    <dbReference type="NCBI Taxonomy" id="121039"/>
    <lineage>
        <taxon>Bacteria</taxon>
        <taxon>Bacillati</taxon>
        <taxon>Actinomycetota</taxon>
        <taxon>Acidimicrobiia</taxon>
        <taxon>Acidimicrobiales</taxon>
        <taxon>Acidimicrobiaceae</taxon>
        <taxon>Ferrimicrobium</taxon>
    </lineage>
</organism>
<evidence type="ECO:0000256" key="2">
    <source>
        <dbReference type="ARBA" id="ARBA00022980"/>
    </source>
</evidence>
<evidence type="ECO:0000313" key="9">
    <source>
        <dbReference type="Proteomes" id="UP001560267"/>
    </source>
</evidence>
<keyword evidence="2 4" id="KW-0689">Ribosomal protein</keyword>
<comment type="similarity">
    <text evidence="1 4 5">Belongs to the universal ribosomal protein uL13 family.</text>
</comment>
<dbReference type="PANTHER" id="PTHR11545:SF2">
    <property type="entry name" value="LARGE RIBOSOMAL SUBUNIT PROTEIN UL13M"/>
    <property type="match status" value="1"/>
</dbReference>
<dbReference type="CDD" id="cd00392">
    <property type="entry name" value="Ribosomal_L13"/>
    <property type="match status" value="1"/>
</dbReference>
<comment type="subunit">
    <text evidence="4">Part of the 50S ribosomal subunit.</text>
</comment>
<evidence type="ECO:0000256" key="7">
    <source>
        <dbReference type="SAM" id="MobiDB-lite"/>
    </source>
</evidence>
<dbReference type="Gene3D" id="3.90.1180.10">
    <property type="entry name" value="Ribosomal protein L13"/>
    <property type="match status" value="1"/>
</dbReference>
<dbReference type="PIRSF" id="PIRSF002181">
    <property type="entry name" value="Ribosomal_L13"/>
    <property type="match status" value="1"/>
</dbReference>
<protein>
    <recommendedName>
        <fullName evidence="4">Large ribosomal subunit protein uL13</fullName>
    </recommendedName>
</protein>
<keyword evidence="9" id="KW-1185">Reference proteome</keyword>
<reference evidence="8 9" key="1">
    <citation type="submission" date="2024-07" db="EMBL/GenBank/DDBJ databases">
        <title>Draft Genome Sequence of Ferrimicrobium acidiphilum Strain YE2023, Isolated from a Pulp of Bioleach Reactor.</title>
        <authorList>
            <person name="Elkina Y.A."/>
            <person name="Bulaeva A.G."/>
            <person name="Beletsky A.V."/>
            <person name="Mardanov A.V."/>
        </authorList>
    </citation>
    <scope>NUCLEOTIDE SEQUENCE [LARGE SCALE GENOMIC DNA]</scope>
    <source>
        <strain evidence="8 9">YE2023</strain>
    </source>
</reference>
<dbReference type="GO" id="GO:0005840">
    <property type="term" value="C:ribosome"/>
    <property type="evidence" value="ECO:0007669"/>
    <property type="project" value="UniProtKB-KW"/>
</dbReference>
<dbReference type="InterPro" id="IPR036899">
    <property type="entry name" value="Ribosomal_uL13_sf"/>
</dbReference>
<accession>A0ABV3XZC0</accession>
<dbReference type="Pfam" id="PF00572">
    <property type="entry name" value="Ribosomal_L13"/>
    <property type="match status" value="1"/>
</dbReference>
<evidence type="ECO:0000256" key="1">
    <source>
        <dbReference type="ARBA" id="ARBA00006227"/>
    </source>
</evidence>
<keyword evidence="3 4" id="KW-0687">Ribonucleoprotein</keyword>
<feature type="region of interest" description="Disordered" evidence="7">
    <location>
        <begin position="129"/>
        <end position="149"/>
    </location>
</feature>
<evidence type="ECO:0000313" key="8">
    <source>
        <dbReference type="EMBL" id="MEX6428500.1"/>
    </source>
</evidence>
<name>A0ABV3XZC0_9ACTN</name>
<dbReference type="InterPro" id="IPR005822">
    <property type="entry name" value="Ribosomal_uL13"/>
</dbReference>
<comment type="caution">
    <text evidence="8">The sequence shown here is derived from an EMBL/GenBank/DDBJ whole genome shotgun (WGS) entry which is preliminary data.</text>
</comment>
<dbReference type="InterPro" id="IPR005823">
    <property type="entry name" value="Ribosomal_uL13_bac-type"/>
</dbReference>
<dbReference type="InterPro" id="IPR023563">
    <property type="entry name" value="Ribosomal_uL13_CS"/>
</dbReference>
<comment type="function">
    <text evidence="4 6">This protein is one of the early assembly proteins of the 50S ribosomal subunit, although it is not seen to bind rRNA by itself. It is important during the early stages of 50S assembly.</text>
</comment>
<sequence length="149" mass="16856">MKTFVTTTATVERDWWVVDAQGLRLGRLATEVASLLKGKHKPYFAPYLDCGDHVVVVNAEKIALSGAKAEKKVYYHHSGYPGGLRESKFYELMEKHPERAVELAIKGMLPKNRLGRQMYRKLKVYAGPNHPHAAQQPTVLDLRSRVQAQ</sequence>
<gene>
    <name evidence="4 6 8" type="primary">rplM</name>
    <name evidence="8" type="ORF">AB6A68_01405</name>
</gene>
<dbReference type="RefSeq" id="WP_298386290.1">
    <property type="nucleotide sequence ID" value="NZ_JBFSHR010000003.1"/>
</dbReference>
<proteinExistence type="inferred from homology"/>
<dbReference type="Proteomes" id="UP001560267">
    <property type="component" value="Unassembled WGS sequence"/>
</dbReference>